<evidence type="ECO:0000256" key="5">
    <source>
        <dbReference type="ARBA" id="ARBA00023136"/>
    </source>
</evidence>
<dbReference type="SUPFAM" id="SSF48652">
    <property type="entry name" value="Tetraspanin"/>
    <property type="match status" value="1"/>
</dbReference>
<organism evidence="8 9">
    <name type="scientific">Patella caerulea</name>
    <name type="common">Rayed Mediterranean limpet</name>
    <dbReference type="NCBI Taxonomy" id="87958"/>
    <lineage>
        <taxon>Eukaryota</taxon>
        <taxon>Metazoa</taxon>
        <taxon>Spiralia</taxon>
        <taxon>Lophotrochozoa</taxon>
        <taxon>Mollusca</taxon>
        <taxon>Gastropoda</taxon>
        <taxon>Patellogastropoda</taxon>
        <taxon>Patelloidea</taxon>
        <taxon>Patellidae</taxon>
        <taxon>Patella</taxon>
    </lineage>
</organism>
<comment type="subcellular location">
    <subcellularLocation>
        <location evidence="1 7">Membrane</location>
        <topology evidence="1 7">Multi-pass membrane protein</topology>
    </subcellularLocation>
</comment>
<evidence type="ECO:0000256" key="6">
    <source>
        <dbReference type="PIRSR" id="PIRSR002419-1"/>
    </source>
</evidence>
<dbReference type="CDD" id="cd03127">
    <property type="entry name" value="tetraspanin_LEL"/>
    <property type="match status" value="1"/>
</dbReference>
<feature type="transmembrane region" description="Helical" evidence="7">
    <location>
        <begin position="54"/>
        <end position="75"/>
    </location>
</feature>
<dbReference type="InterPro" id="IPR018499">
    <property type="entry name" value="Tetraspanin/Peripherin"/>
</dbReference>
<keyword evidence="5 7" id="KW-0472">Membrane</keyword>
<feature type="transmembrane region" description="Helical" evidence="7">
    <location>
        <begin position="12"/>
        <end position="34"/>
    </location>
</feature>
<keyword evidence="4 7" id="KW-1133">Transmembrane helix</keyword>
<accession>A0AAN8FY62</accession>
<name>A0AAN8FY62_PATCE</name>
<dbReference type="GO" id="GO:0005886">
    <property type="term" value="C:plasma membrane"/>
    <property type="evidence" value="ECO:0007669"/>
    <property type="project" value="TreeGrafter"/>
</dbReference>
<feature type="disulfide bond" evidence="6">
    <location>
        <begin position="145"/>
        <end position="183"/>
    </location>
</feature>
<dbReference type="Proteomes" id="UP001347796">
    <property type="component" value="Unassembled WGS sequence"/>
</dbReference>
<comment type="caution">
    <text evidence="8">The sequence shown here is derived from an EMBL/GenBank/DDBJ whole genome shotgun (WGS) entry which is preliminary data.</text>
</comment>
<dbReference type="AlphaFoldDB" id="A0AAN8FY62"/>
<keyword evidence="6" id="KW-1015">Disulfide bond</keyword>
<gene>
    <name evidence="8" type="ORF">SNE40_023255</name>
</gene>
<reference evidence="8 9" key="1">
    <citation type="submission" date="2024-01" db="EMBL/GenBank/DDBJ databases">
        <title>The genome of the rayed Mediterranean limpet Patella caerulea (Linnaeus, 1758).</title>
        <authorList>
            <person name="Anh-Thu Weber A."/>
            <person name="Halstead-Nussloch G."/>
        </authorList>
    </citation>
    <scope>NUCLEOTIDE SEQUENCE [LARGE SCALE GENOMIC DNA]</scope>
    <source>
        <strain evidence="8">AATW-2023a</strain>
        <tissue evidence="8">Whole specimen</tissue>
    </source>
</reference>
<evidence type="ECO:0000256" key="4">
    <source>
        <dbReference type="ARBA" id="ARBA00022989"/>
    </source>
</evidence>
<evidence type="ECO:0000256" key="2">
    <source>
        <dbReference type="ARBA" id="ARBA00006840"/>
    </source>
</evidence>
<feature type="disulfide bond" evidence="6">
    <location>
        <begin position="146"/>
        <end position="163"/>
    </location>
</feature>
<feature type="transmembrane region" description="Helical" evidence="7">
    <location>
        <begin position="195"/>
        <end position="220"/>
    </location>
</feature>
<proteinExistence type="inferred from homology"/>
<dbReference type="PIRSF" id="PIRSF002419">
    <property type="entry name" value="Tetraspanin"/>
    <property type="match status" value="1"/>
</dbReference>
<dbReference type="PRINTS" id="PR00259">
    <property type="entry name" value="TMFOUR"/>
</dbReference>
<dbReference type="PANTHER" id="PTHR19282">
    <property type="entry name" value="TETRASPANIN"/>
    <property type="match status" value="1"/>
</dbReference>
<dbReference type="Pfam" id="PF00335">
    <property type="entry name" value="Tetraspanin"/>
    <property type="match status" value="1"/>
</dbReference>
<evidence type="ECO:0000256" key="1">
    <source>
        <dbReference type="ARBA" id="ARBA00004141"/>
    </source>
</evidence>
<keyword evidence="3 7" id="KW-0812">Transmembrane</keyword>
<comment type="similarity">
    <text evidence="2 7">Belongs to the tetraspanin (TM4SF) family.</text>
</comment>
<dbReference type="PANTHER" id="PTHR19282:SF456">
    <property type="entry name" value="CD63 MOLECULE"/>
    <property type="match status" value="1"/>
</dbReference>
<feature type="transmembrane region" description="Helical" evidence="7">
    <location>
        <begin position="82"/>
        <end position="106"/>
    </location>
</feature>
<evidence type="ECO:0000256" key="7">
    <source>
        <dbReference type="RuleBase" id="RU361218"/>
    </source>
</evidence>
<dbReference type="InterPro" id="IPR000301">
    <property type="entry name" value="Tetraspanin_animals"/>
</dbReference>
<protein>
    <recommendedName>
        <fullName evidence="7">Tetraspanin</fullName>
    </recommendedName>
</protein>
<keyword evidence="9" id="KW-1185">Reference proteome</keyword>
<dbReference type="EMBL" id="JAZGQO010000021">
    <property type="protein sequence ID" value="KAK6166602.1"/>
    <property type="molecule type" value="Genomic_DNA"/>
</dbReference>
<evidence type="ECO:0000313" key="9">
    <source>
        <dbReference type="Proteomes" id="UP001347796"/>
    </source>
</evidence>
<dbReference type="InterPro" id="IPR018503">
    <property type="entry name" value="Tetraspanin_CS"/>
</dbReference>
<dbReference type="InterPro" id="IPR008952">
    <property type="entry name" value="Tetraspanin_EC2_sf"/>
</dbReference>
<sequence>MVEGGMRCIKLLLFVFNLLFVLAGIGLIGAGSYVQIKLTSYNDFLGNQYTGPGILLIIVGVIIFGIAFFGCCGAVKENYCLVMTFAVLLSIIFILEIAGGIAGFVLKDQLDKEVKEVLNKKIEDYKKNDTAAIQAFDELQKEFECCGVMDKNDWKGNIPNSCCPEDTLINNKCPPTKVYEEGCDAKFISWIQDKILIIGGIGIGLAFVQIVGICFSCCLARAIRKEYEVV</sequence>
<dbReference type="PROSITE" id="PS00421">
    <property type="entry name" value="TM4_1"/>
    <property type="match status" value="1"/>
</dbReference>
<evidence type="ECO:0000313" key="8">
    <source>
        <dbReference type="EMBL" id="KAK6166602.1"/>
    </source>
</evidence>
<evidence type="ECO:0000256" key="3">
    <source>
        <dbReference type="ARBA" id="ARBA00022692"/>
    </source>
</evidence>
<dbReference type="Gene3D" id="1.10.1450.10">
    <property type="entry name" value="Tetraspanin"/>
    <property type="match status" value="1"/>
</dbReference>